<protein>
    <submittedName>
        <fullName evidence="1">Uncharacterized protein</fullName>
    </submittedName>
</protein>
<dbReference type="AlphaFoldDB" id="A0A0F5MNP5"/>
<name>A0A0F5MNP5_9RICK</name>
<accession>A0A0F5MNP5</accession>
<proteinExistence type="predicted"/>
<organism evidence="1 2">
    <name type="scientific">Candidatus Arcanibacter lacustris</name>
    <dbReference type="NCBI Taxonomy" id="1607817"/>
    <lineage>
        <taxon>Bacteria</taxon>
        <taxon>Pseudomonadati</taxon>
        <taxon>Pseudomonadota</taxon>
        <taxon>Alphaproteobacteria</taxon>
        <taxon>Rickettsiales</taxon>
        <taxon>Candidatus Arcanibacter</taxon>
    </lineage>
</organism>
<evidence type="ECO:0000313" key="1">
    <source>
        <dbReference type="EMBL" id="KKB96311.1"/>
    </source>
</evidence>
<reference evidence="1 2" key="1">
    <citation type="submission" date="2015-02" db="EMBL/GenBank/DDBJ databases">
        <title>Single cell genomics of a rare environmental alphaproteobacterium provides unique insights into Rickettsiaceae evolution.</title>
        <authorList>
            <person name="Martijn J."/>
            <person name="Schulz F."/>
            <person name="Zaremba-Niedzwiedzka K."/>
            <person name="Viklund J."/>
            <person name="Stepanauskas R."/>
            <person name="Andersson S.G.E."/>
            <person name="Horn M."/>
            <person name="Guy L."/>
            <person name="Ettema T.J.G."/>
        </authorList>
    </citation>
    <scope>NUCLEOTIDE SEQUENCE [LARGE SCALE GENOMIC DNA]</scope>
    <source>
        <strain evidence="1 2">SCGC AAA041-L04</strain>
    </source>
</reference>
<evidence type="ECO:0000313" key="2">
    <source>
        <dbReference type="Proteomes" id="UP000033358"/>
    </source>
</evidence>
<gene>
    <name evidence="1" type="ORF">SZ25_00600</name>
</gene>
<keyword evidence="2" id="KW-1185">Reference proteome</keyword>
<sequence length="429" mass="47482">MSFNATIVSKPKTYPITDIFIRAAIGELHLVELASISAITTICKPFAPEFLRPLLEITPKNLGFESPTITDVGIKYGIFTIATVSSVCLREYWLSNDDDSKLTSFAISGTFRFISRASLLDFIKYSNGDLRLTQIIENKNYEYSAKYIHETLFGAINNILYSNFNLDKFPIYNITIAASIIIEGAKKGIDKAPYGMIIGSLMAINNKYITPIVTNPIHNMVDWFYEEATIDPLVKAVVFDGLIMMELAAIQTIFPYLGPNTLTSKSLAICTLASASSLYMREYLLKHSTNNYEIMDSYALGGEFKYVTRSFGDGKIIQNAITGGLNNAAYGYCHESNSSFCYYSPLLIEGLESAIVGYMESGVIGLVNGAITGIIVGGLVIINADYIYPTAINFSKNPVEFISNNIINPVNEYLYGEITNYDNITKVEL</sequence>
<dbReference type="EMBL" id="JYHA01000092">
    <property type="protein sequence ID" value="KKB96311.1"/>
    <property type="molecule type" value="Genomic_DNA"/>
</dbReference>
<comment type="caution">
    <text evidence="1">The sequence shown here is derived from an EMBL/GenBank/DDBJ whole genome shotgun (WGS) entry which is preliminary data.</text>
</comment>
<dbReference type="Proteomes" id="UP000033358">
    <property type="component" value="Unassembled WGS sequence"/>
</dbReference>